<dbReference type="Gene3D" id="3.30.450.40">
    <property type="match status" value="2"/>
</dbReference>
<evidence type="ECO:0000259" key="1">
    <source>
        <dbReference type="SMART" id="SM00065"/>
    </source>
</evidence>
<dbReference type="PANTHER" id="PTHR43155:SF2">
    <property type="entry name" value="CYCLIC DI-GMP PHOSPHODIESTERASE PA4108"/>
    <property type="match status" value="1"/>
</dbReference>
<dbReference type="InterPro" id="IPR029016">
    <property type="entry name" value="GAF-like_dom_sf"/>
</dbReference>
<sequence length="398" mass="43224">MGNTSGRGKSKSLGPSIDVLMKDVSIHHMATLLEMMKRINTEKTLESAIHRTIESATVLLNCDRATMFIVDEIRDELVVRDASGSTVDIRIPMTAGIAGNVYSSGEVLNIPDAYSDSRFNKQVDVDTGYKTTSMLTTPVYDAEGNTLAVLQAINKKKDDGTHVAFGSEDETLIDYMAGQLGVILLNAKIYDDSVKAKAKVDSMLDIIRSIHGDLGVSSLCFILTERVPALVEADRCTLYLVDDKHSELWTLAGGVQIRMPKGTGIAGIAATEGEIVNIPDAYKDERFGGAEFDKKNNYHTKSILCLPIKEADGKVVAVLQLINKASGPFTDADQDLLEGFLGVVAGIIVSSQLFAMSSGRERKGTEFADLDQNAAHAEKKFQAMSAFAEDEEEEEEDE</sequence>
<dbReference type="SMART" id="SM00065">
    <property type="entry name" value="GAF"/>
    <property type="match status" value="2"/>
</dbReference>
<reference evidence="2 3" key="1">
    <citation type="journal article" date="2023" name="Commun. Biol.">
        <title>Genome analysis of Parmales, the sister group of diatoms, reveals the evolutionary specialization of diatoms from phago-mixotrophs to photoautotrophs.</title>
        <authorList>
            <person name="Ban H."/>
            <person name="Sato S."/>
            <person name="Yoshikawa S."/>
            <person name="Yamada K."/>
            <person name="Nakamura Y."/>
            <person name="Ichinomiya M."/>
            <person name="Sato N."/>
            <person name="Blanc-Mathieu R."/>
            <person name="Endo H."/>
            <person name="Kuwata A."/>
            <person name="Ogata H."/>
        </authorList>
    </citation>
    <scope>NUCLEOTIDE SEQUENCE [LARGE SCALE GENOMIC DNA]</scope>
</reference>
<dbReference type="SUPFAM" id="SSF55781">
    <property type="entry name" value="GAF domain-like"/>
    <property type="match status" value="2"/>
</dbReference>
<proteinExistence type="predicted"/>
<evidence type="ECO:0000313" key="2">
    <source>
        <dbReference type="EMBL" id="GMI38652.1"/>
    </source>
</evidence>
<gene>
    <name evidence="2" type="ORF">TeGR_g5774</name>
</gene>
<name>A0ABQ6N220_9STRA</name>
<protein>
    <recommendedName>
        <fullName evidence="1">GAF domain-containing protein</fullName>
    </recommendedName>
</protein>
<keyword evidence="3" id="KW-1185">Reference proteome</keyword>
<accession>A0ABQ6N220</accession>
<dbReference type="PANTHER" id="PTHR43155">
    <property type="entry name" value="CYCLIC DI-GMP PHOSPHODIESTERASE PA4108-RELATED"/>
    <property type="match status" value="1"/>
</dbReference>
<dbReference type="InterPro" id="IPR003018">
    <property type="entry name" value="GAF"/>
</dbReference>
<comment type="caution">
    <text evidence="2">The sequence shown here is derived from an EMBL/GenBank/DDBJ whole genome shotgun (WGS) entry which is preliminary data.</text>
</comment>
<feature type="domain" description="GAF" evidence="1">
    <location>
        <begin position="215"/>
        <end position="358"/>
    </location>
</feature>
<feature type="domain" description="GAF" evidence="1">
    <location>
        <begin position="44"/>
        <end position="194"/>
    </location>
</feature>
<dbReference type="Pfam" id="PF01590">
    <property type="entry name" value="GAF"/>
    <property type="match status" value="2"/>
</dbReference>
<evidence type="ECO:0000313" key="3">
    <source>
        <dbReference type="Proteomes" id="UP001165060"/>
    </source>
</evidence>
<dbReference type="Proteomes" id="UP001165060">
    <property type="component" value="Unassembled WGS sequence"/>
</dbReference>
<organism evidence="2 3">
    <name type="scientific">Tetraparma gracilis</name>
    <dbReference type="NCBI Taxonomy" id="2962635"/>
    <lineage>
        <taxon>Eukaryota</taxon>
        <taxon>Sar</taxon>
        <taxon>Stramenopiles</taxon>
        <taxon>Ochrophyta</taxon>
        <taxon>Bolidophyceae</taxon>
        <taxon>Parmales</taxon>
        <taxon>Triparmaceae</taxon>
        <taxon>Tetraparma</taxon>
    </lineage>
</organism>
<dbReference type="EMBL" id="BRYB01002044">
    <property type="protein sequence ID" value="GMI38652.1"/>
    <property type="molecule type" value="Genomic_DNA"/>
</dbReference>